<dbReference type="Proteomes" id="UP000176511">
    <property type="component" value="Unassembled WGS sequence"/>
</dbReference>
<feature type="transmembrane region" description="Helical" evidence="1">
    <location>
        <begin position="12"/>
        <end position="31"/>
    </location>
</feature>
<dbReference type="AlphaFoldDB" id="A0A1F6DMJ4"/>
<gene>
    <name evidence="2" type="ORF">A3C87_00925</name>
</gene>
<dbReference type="STRING" id="1798491.A3C87_00925"/>
<comment type="caution">
    <text evidence="2">The sequence shown here is derived from an EMBL/GenBank/DDBJ whole genome shotgun (WGS) entry which is preliminary data.</text>
</comment>
<accession>A0A1F6DMJ4</accession>
<evidence type="ECO:0000256" key="1">
    <source>
        <dbReference type="SAM" id="Phobius"/>
    </source>
</evidence>
<evidence type="ECO:0000313" key="3">
    <source>
        <dbReference type="Proteomes" id="UP000176511"/>
    </source>
</evidence>
<keyword evidence="1" id="KW-0472">Membrane</keyword>
<protein>
    <submittedName>
        <fullName evidence="2">Uncharacterized protein</fullName>
    </submittedName>
</protein>
<name>A0A1F6DMJ4_9BACT</name>
<keyword evidence="1" id="KW-0812">Transmembrane</keyword>
<sequence>MKVIPTSFTGKIRIGILIFVLAYAYVSLMLIQRVGSEVMRTSAGTTDFAIVHFSNPAGREIIFVAMQHIALASFYDDIETQVAKFPTYTILEEGVEDDTASESIEVAPERVRAITTKLEQYDHKATQVAEERSEVQQPSFYGGGKYLIRDAKLSDLVARCAEEWGCRTWVTNPDLQPYIIPLAFESYKTVFIDERNSIVIKHLFDADNNENTIIIWGASHYDGIAHELKKRGFVETHRTWRTATRNR</sequence>
<organism evidence="2 3">
    <name type="scientific">Candidatus Kaiserbacteria bacterium RIFCSPHIGHO2_02_FULL_49_34</name>
    <dbReference type="NCBI Taxonomy" id="1798491"/>
    <lineage>
        <taxon>Bacteria</taxon>
        <taxon>Candidatus Kaiseribacteriota</taxon>
    </lineage>
</organism>
<dbReference type="EMBL" id="MFLE01000002">
    <property type="protein sequence ID" value="OGG62671.1"/>
    <property type="molecule type" value="Genomic_DNA"/>
</dbReference>
<keyword evidence="1" id="KW-1133">Transmembrane helix</keyword>
<reference evidence="2 3" key="1">
    <citation type="journal article" date="2016" name="Nat. Commun.">
        <title>Thousands of microbial genomes shed light on interconnected biogeochemical processes in an aquifer system.</title>
        <authorList>
            <person name="Anantharaman K."/>
            <person name="Brown C.T."/>
            <person name="Hug L.A."/>
            <person name="Sharon I."/>
            <person name="Castelle C.J."/>
            <person name="Probst A.J."/>
            <person name="Thomas B.C."/>
            <person name="Singh A."/>
            <person name="Wilkins M.J."/>
            <person name="Karaoz U."/>
            <person name="Brodie E.L."/>
            <person name="Williams K.H."/>
            <person name="Hubbard S.S."/>
            <person name="Banfield J.F."/>
        </authorList>
    </citation>
    <scope>NUCLEOTIDE SEQUENCE [LARGE SCALE GENOMIC DNA]</scope>
</reference>
<evidence type="ECO:0000313" key="2">
    <source>
        <dbReference type="EMBL" id="OGG62671.1"/>
    </source>
</evidence>
<proteinExistence type="predicted"/>